<dbReference type="InterPro" id="IPR024402">
    <property type="entry name" value="DUF2726"/>
</dbReference>
<dbReference type="Proteomes" id="UP000074119">
    <property type="component" value="Chromosome"/>
</dbReference>
<dbReference type="Pfam" id="PF10881">
    <property type="entry name" value="DUF2726"/>
    <property type="match status" value="1"/>
</dbReference>
<organism evidence="3 4">
    <name type="scientific">Zhongshania aliphaticivorans</name>
    <dbReference type="NCBI Taxonomy" id="1470434"/>
    <lineage>
        <taxon>Bacteria</taxon>
        <taxon>Pseudomonadati</taxon>
        <taxon>Pseudomonadota</taxon>
        <taxon>Gammaproteobacteria</taxon>
        <taxon>Cellvibrionales</taxon>
        <taxon>Spongiibacteraceae</taxon>
        <taxon>Zhongshania</taxon>
    </lineage>
</organism>
<feature type="domain" description="DUF2726" evidence="2">
    <location>
        <begin position="2"/>
        <end position="53"/>
    </location>
</feature>
<dbReference type="SUPFAM" id="SSF57783">
    <property type="entry name" value="Zinc beta-ribbon"/>
    <property type="match status" value="1"/>
</dbReference>
<dbReference type="STRING" id="1470434.AZF00_01465"/>
<dbReference type="KEGG" id="zal:AZF00_01465"/>
<protein>
    <recommendedName>
        <fullName evidence="5">DNA topoisomerase type IA zn finger domain-containing protein</fullName>
    </recommendedName>
</protein>
<evidence type="ECO:0000313" key="4">
    <source>
        <dbReference type="Proteomes" id="UP000074119"/>
    </source>
</evidence>
<dbReference type="GO" id="GO:0006265">
    <property type="term" value="P:DNA topological change"/>
    <property type="evidence" value="ECO:0007669"/>
    <property type="project" value="InterPro"/>
</dbReference>
<accession>A0A127M1F1</accession>
<name>A0A127M1F1_9GAMM</name>
<dbReference type="InterPro" id="IPR013498">
    <property type="entry name" value="Topo_IA_Znf"/>
</dbReference>
<dbReference type="GO" id="GO:0003677">
    <property type="term" value="F:DNA binding"/>
    <property type="evidence" value="ECO:0007669"/>
    <property type="project" value="InterPro"/>
</dbReference>
<evidence type="ECO:0000259" key="1">
    <source>
        <dbReference type="Pfam" id="PF01396"/>
    </source>
</evidence>
<gene>
    <name evidence="3" type="ORF">AZF00_01465</name>
</gene>
<evidence type="ECO:0008006" key="5">
    <source>
        <dbReference type="Google" id="ProtNLM"/>
    </source>
</evidence>
<proteinExistence type="predicted"/>
<dbReference type="GO" id="GO:0003916">
    <property type="term" value="F:DNA topoisomerase activity"/>
    <property type="evidence" value="ECO:0007669"/>
    <property type="project" value="InterPro"/>
</dbReference>
<reference evidence="3 4" key="1">
    <citation type="submission" date="2015-12" db="EMBL/GenBank/DDBJ databases">
        <authorList>
            <person name="Shamseldin A."/>
            <person name="Moawad H."/>
            <person name="Abd El-Rahim W.M."/>
            <person name="Sadowsky M.J."/>
        </authorList>
    </citation>
    <scope>NUCLEOTIDE SEQUENCE [LARGE SCALE GENOMIC DNA]</scope>
    <source>
        <strain evidence="3 4">SM2</strain>
    </source>
</reference>
<dbReference type="GO" id="GO:0005694">
    <property type="term" value="C:chromosome"/>
    <property type="evidence" value="ECO:0007669"/>
    <property type="project" value="InterPro"/>
</dbReference>
<dbReference type="Gene3D" id="3.30.65.10">
    <property type="entry name" value="Bacterial Topoisomerase I, domain 1"/>
    <property type="match status" value="1"/>
</dbReference>
<dbReference type="EMBL" id="CP014544">
    <property type="protein sequence ID" value="AMO67051.1"/>
    <property type="molecule type" value="Genomic_DNA"/>
</dbReference>
<evidence type="ECO:0000313" key="3">
    <source>
        <dbReference type="EMBL" id="AMO67051.1"/>
    </source>
</evidence>
<feature type="domain" description="DNA topoisomerase type IA zn finger" evidence="1">
    <location>
        <begin position="80"/>
        <end position="122"/>
    </location>
</feature>
<sequence length="131" mass="14069">MICVIELDDKSHQAKSRQERDDLLLGACEAAGIPMIQVPAKAAYTISTVAEMFSGLLSRSNGGEVESAIQAPVASIDNSNNCPKCASSLVKRTVKKGEHAGKKILACSTYPACRFYSPLPENEKPKLAKEM</sequence>
<dbReference type="Pfam" id="PF01396">
    <property type="entry name" value="Zn_ribbon_Top1"/>
    <property type="match status" value="1"/>
</dbReference>
<evidence type="ECO:0000259" key="2">
    <source>
        <dbReference type="Pfam" id="PF10881"/>
    </source>
</evidence>
<dbReference type="AlphaFoldDB" id="A0A127M1F1"/>